<name>A0A975BRC4_9BACT</name>
<gene>
    <name evidence="1" type="ORF">dnm_063470</name>
</gene>
<keyword evidence="2" id="KW-1185">Reference proteome</keyword>
<protein>
    <submittedName>
        <fullName evidence="1">Uncharacterized protein</fullName>
    </submittedName>
</protein>
<evidence type="ECO:0000313" key="2">
    <source>
        <dbReference type="Proteomes" id="UP000663722"/>
    </source>
</evidence>
<organism evidence="1 2">
    <name type="scientific">Desulfonema magnum</name>
    <dbReference type="NCBI Taxonomy" id="45655"/>
    <lineage>
        <taxon>Bacteria</taxon>
        <taxon>Pseudomonadati</taxon>
        <taxon>Thermodesulfobacteriota</taxon>
        <taxon>Desulfobacteria</taxon>
        <taxon>Desulfobacterales</taxon>
        <taxon>Desulfococcaceae</taxon>
        <taxon>Desulfonema</taxon>
    </lineage>
</organism>
<dbReference type="AlphaFoldDB" id="A0A975BRC4"/>
<reference evidence="1" key="1">
    <citation type="journal article" date="2021" name="Microb. Physiol.">
        <title>Proteogenomic Insights into the Physiology of Marine, Sulfate-Reducing, Filamentous Desulfonema limicola and Desulfonema magnum.</title>
        <authorList>
            <person name="Schnaars V."/>
            <person name="Wohlbrand L."/>
            <person name="Scheve S."/>
            <person name="Hinrichs C."/>
            <person name="Reinhardt R."/>
            <person name="Rabus R."/>
        </authorList>
    </citation>
    <scope>NUCLEOTIDE SEQUENCE</scope>
    <source>
        <strain evidence="1">4be13</strain>
    </source>
</reference>
<dbReference type="EMBL" id="CP061800">
    <property type="protein sequence ID" value="QTA90286.1"/>
    <property type="molecule type" value="Genomic_DNA"/>
</dbReference>
<evidence type="ECO:0000313" key="1">
    <source>
        <dbReference type="EMBL" id="QTA90286.1"/>
    </source>
</evidence>
<accession>A0A975BRC4</accession>
<proteinExistence type="predicted"/>
<dbReference type="Proteomes" id="UP000663722">
    <property type="component" value="Chromosome"/>
</dbReference>
<sequence>MNPKFQPCFPKNVFKNCYKYAAPTGLGTLCLLSATNMPSLRDVSNMH</sequence>
<dbReference type="KEGG" id="dmm:dnm_063470"/>